<dbReference type="InterPro" id="IPR020103">
    <property type="entry name" value="PsdUridine_synth_cat_dom_sf"/>
</dbReference>
<gene>
    <name evidence="4" type="primary">truA</name>
    <name evidence="9" type="ORF">DRZ78_02540</name>
</gene>
<comment type="function">
    <text evidence="4">Formation of pseudouridine at positions 38, 39 and 40 in the anticodon stem and loop of transfer RNAs.</text>
</comment>
<evidence type="ECO:0000256" key="6">
    <source>
        <dbReference type="PIRSR" id="PIRSR001430-2"/>
    </source>
</evidence>
<evidence type="ECO:0000256" key="3">
    <source>
        <dbReference type="ARBA" id="ARBA00023235"/>
    </source>
</evidence>
<dbReference type="SUPFAM" id="SSF55120">
    <property type="entry name" value="Pseudouridine synthase"/>
    <property type="match status" value="1"/>
</dbReference>
<reference evidence="9 10" key="1">
    <citation type="submission" date="2018-06" db="EMBL/GenBank/DDBJ databases">
        <title>Extensive metabolic versatility and redundancy in microbially diverse, dynamic hydrothermal sediments.</title>
        <authorList>
            <person name="Dombrowski N."/>
            <person name="Teske A."/>
            <person name="Baker B.J."/>
        </authorList>
    </citation>
    <scope>NUCLEOTIDE SEQUENCE [LARGE SCALE GENOMIC DNA]</scope>
    <source>
        <strain evidence="9">B7_G13</strain>
    </source>
</reference>
<keyword evidence="2 4" id="KW-0819">tRNA processing</keyword>
<dbReference type="AlphaFoldDB" id="A0A662D4Y3"/>
<evidence type="ECO:0000256" key="5">
    <source>
        <dbReference type="PIRSR" id="PIRSR001430-1"/>
    </source>
</evidence>
<dbReference type="FunFam" id="3.30.70.580:FF:000001">
    <property type="entry name" value="tRNA pseudouridine synthase A"/>
    <property type="match status" value="1"/>
</dbReference>
<accession>A0A662D4Y3</accession>
<evidence type="ECO:0000256" key="4">
    <source>
        <dbReference type="HAMAP-Rule" id="MF_00171"/>
    </source>
</evidence>
<evidence type="ECO:0000256" key="7">
    <source>
        <dbReference type="RuleBase" id="RU003792"/>
    </source>
</evidence>
<dbReference type="GO" id="GO:0031119">
    <property type="term" value="P:tRNA pseudouridine synthesis"/>
    <property type="evidence" value="ECO:0007669"/>
    <property type="project" value="UniProtKB-UniRule"/>
</dbReference>
<feature type="active site" description="Nucleophile" evidence="4 5">
    <location>
        <position position="52"/>
    </location>
</feature>
<dbReference type="NCBIfam" id="TIGR00071">
    <property type="entry name" value="hisT_truA"/>
    <property type="match status" value="1"/>
</dbReference>
<comment type="caution">
    <text evidence="9">The sequence shown here is derived from an EMBL/GenBank/DDBJ whole genome shotgun (WGS) entry which is preliminary data.</text>
</comment>
<dbReference type="Proteomes" id="UP000277457">
    <property type="component" value="Unassembled WGS sequence"/>
</dbReference>
<organism evidence="9 10">
    <name type="scientific">Aerophobetes bacterium</name>
    <dbReference type="NCBI Taxonomy" id="2030807"/>
    <lineage>
        <taxon>Bacteria</taxon>
        <taxon>Candidatus Aerophobota</taxon>
    </lineage>
</organism>
<dbReference type="CDD" id="cd02570">
    <property type="entry name" value="PseudoU_synth_EcTruA"/>
    <property type="match status" value="1"/>
</dbReference>
<evidence type="ECO:0000256" key="2">
    <source>
        <dbReference type="ARBA" id="ARBA00022694"/>
    </source>
</evidence>
<name>A0A662D4Y3_UNCAE</name>
<dbReference type="Gene3D" id="3.30.70.660">
    <property type="entry name" value="Pseudouridine synthase I, catalytic domain, C-terminal subdomain"/>
    <property type="match status" value="1"/>
</dbReference>
<comment type="subunit">
    <text evidence="4">Homodimer.</text>
</comment>
<dbReference type="EMBL" id="QMPY01000076">
    <property type="protein sequence ID" value="RLE07678.1"/>
    <property type="molecule type" value="Genomic_DNA"/>
</dbReference>
<dbReference type="InterPro" id="IPR020097">
    <property type="entry name" value="PsdUridine_synth_TruA_a/b_dom"/>
</dbReference>
<dbReference type="Gene3D" id="3.30.70.580">
    <property type="entry name" value="Pseudouridine synthase I, catalytic domain, N-terminal subdomain"/>
    <property type="match status" value="1"/>
</dbReference>
<dbReference type="InterPro" id="IPR001406">
    <property type="entry name" value="PsdUridine_synth_TruA"/>
</dbReference>
<feature type="binding site" evidence="4 6">
    <location>
        <position position="110"/>
    </location>
    <ligand>
        <name>substrate</name>
    </ligand>
</feature>
<comment type="caution">
    <text evidence="4">Lacks conserved residue(s) required for the propagation of feature annotation.</text>
</comment>
<comment type="catalytic activity">
    <reaction evidence="4 7">
        <text>uridine(38/39/40) in tRNA = pseudouridine(38/39/40) in tRNA</text>
        <dbReference type="Rhea" id="RHEA:22376"/>
        <dbReference type="Rhea" id="RHEA-COMP:10085"/>
        <dbReference type="Rhea" id="RHEA-COMP:10087"/>
        <dbReference type="ChEBI" id="CHEBI:65314"/>
        <dbReference type="ChEBI" id="CHEBI:65315"/>
        <dbReference type="EC" id="5.4.99.12"/>
    </reaction>
</comment>
<dbReference type="InterPro" id="IPR020095">
    <property type="entry name" value="PsdUridine_synth_TruA_C"/>
</dbReference>
<evidence type="ECO:0000313" key="10">
    <source>
        <dbReference type="Proteomes" id="UP000277457"/>
    </source>
</evidence>
<evidence type="ECO:0000256" key="1">
    <source>
        <dbReference type="ARBA" id="ARBA00009375"/>
    </source>
</evidence>
<dbReference type="GO" id="GO:0160147">
    <property type="term" value="F:tRNA pseudouridine(38-40) synthase activity"/>
    <property type="evidence" value="ECO:0007669"/>
    <property type="project" value="UniProtKB-EC"/>
</dbReference>
<evidence type="ECO:0000313" key="9">
    <source>
        <dbReference type="EMBL" id="RLE07678.1"/>
    </source>
</evidence>
<feature type="domain" description="Pseudouridine synthase I TruA alpha/beta" evidence="8">
    <location>
        <begin position="144"/>
        <end position="243"/>
    </location>
</feature>
<dbReference type="GO" id="GO:0003723">
    <property type="term" value="F:RNA binding"/>
    <property type="evidence" value="ECO:0007669"/>
    <property type="project" value="InterPro"/>
</dbReference>
<dbReference type="PIRSF" id="PIRSF001430">
    <property type="entry name" value="tRNA_psdUrid_synth"/>
    <property type="match status" value="1"/>
</dbReference>
<dbReference type="PANTHER" id="PTHR11142">
    <property type="entry name" value="PSEUDOURIDYLATE SYNTHASE"/>
    <property type="match status" value="1"/>
</dbReference>
<dbReference type="PANTHER" id="PTHR11142:SF0">
    <property type="entry name" value="TRNA PSEUDOURIDINE SYNTHASE-LIKE 1"/>
    <property type="match status" value="1"/>
</dbReference>
<evidence type="ECO:0000259" key="8">
    <source>
        <dbReference type="Pfam" id="PF01416"/>
    </source>
</evidence>
<sequence length="251" mass="28940">MRNIKLILEYDGTRYYGWQKQPEVPTVQEAVERSLLLLLKEKVELIAAGRTDAHVHAQGQVVNFNTSTSLPLHAVTPALNSYLPGDIRVKKAEEVPLDFHAQKSALSRTYKYVIYNHRFLSPFYRNFAWHIPFNLEQGRIMKASRFLIGEHDFSSFQAQGSPTSPFRRIERIDLFKKGRLLVIYIKANSFLYKMVRNIVGTLVEVGRGKIDPLEVKAILEAKDRKVAGPTAPPQGLYLVRVRYRNFNNLYY</sequence>
<dbReference type="HAMAP" id="MF_00171">
    <property type="entry name" value="TruA"/>
    <property type="match status" value="1"/>
</dbReference>
<proteinExistence type="inferred from homology"/>
<dbReference type="InterPro" id="IPR020094">
    <property type="entry name" value="TruA/RsuA/RluB/E/F_N"/>
</dbReference>
<dbReference type="EC" id="5.4.99.12" evidence="4"/>
<keyword evidence="3 4" id="KW-0413">Isomerase</keyword>
<dbReference type="Pfam" id="PF01416">
    <property type="entry name" value="PseudoU_synth_1"/>
    <property type="match status" value="2"/>
</dbReference>
<comment type="similarity">
    <text evidence="1 4 7">Belongs to the tRNA pseudouridine synthase TruA family.</text>
</comment>
<protein>
    <recommendedName>
        <fullName evidence="4">tRNA pseudouridine synthase A</fullName>
        <ecNumber evidence="4">5.4.99.12</ecNumber>
    </recommendedName>
    <alternativeName>
        <fullName evidence="4">tRNA pseudouridine(38-40) synthase</fullName>
    </alternativeName>
    <alternativeName>
        <fullName evidence="4">tRNA pseudouridylate synthase I</fullName>
    </alternativeName>
    <alternativeName>
        <fullName evidence="4">tRNA-uridine isomerase I</fullName>
    </alternativeName>
</protein>
<feature type="domain" description="Pseudouridine synthase I TruA alpha/beta" evidence="8">
    <location>
        <begin position="9"/>
        <end position="101"/>
    </location>
</feature>